<dbReference type="GO" id="GO:0046872">
    <property type="term" value="F:metal ion binding"/>
    <property type="evidence" value="ECO:0007669"/>
    <property type="project" value="UniProtKB-KW"/>
</dbReference>
<feature type="binding site" evidence="14">
    <location>
        <position position="266"/>
    </location>
    <ligand>
        <name>Mg(2+)</name>
        <dbReference type="ChEBI" id="CHEBI:18420"/>
    </ligand>
</feature>
<feature type="active site" description="Proton acceptor" evidence="12">
    <location>
        <position position="141"/>
    </location>
</feature>
<evidence type="ECO:0000256" key="14">
    <source>
        <dbReference type="PIRSR" id="PIRSR605959-3"/>
    </source>
</evidence>
<evidence type="ECO:0000256" key="12">
    <source>
        <dbReference type="PIRSR" id="PIRSR605959-1"/>
    </source>
</evidence>
<sequence>MASWLPIPSNSHFSLANIPFGIISTSNQSTHRPAIAIGDHVLDLSAFAQHDGFSRLSDIPSDKLSVFSQTTLNDFASLGRPVHRATRAYLQDIFRQETPYPELLKDNESLRNKALIPLVDIQSHLPLSIGDYTDFFAGRNHAHTVGTLFRGAANALQPNYNHLPVAYHSRASSVVVSGTSLRRPWGQVLPNPQAKEPVFQPCGRLDMELELGMFICKGNELGSPVPVTSAEEHIFGYVLMNDWSARDIQQWEYVPLGPFNAKNFGTTISPWVVLADALEGFRTRGLVNDVPPKAYLDEQRKDPILDINLEVSLTTAKGNTTIITKTSSENLLWSWPQMIAHHSISGCNLRTGDLLGSGTISGLEAGTQGSLLEQTLGGKQFVQLEGGEERKFIQDGDTITITGWSGSADDGIVGFGECAGTILAAVSLTRVTLFKIPKEEDQQHLLDLYKQMPQKALKDGAPYIASVQAGKAKPDQRAQGFTVVAISTFNSQEDFDFYDKECKAHLELRTFAKSVNEGVAMIYFENEV</sequence>
<dbReference type="InterPro" id="IPR036663">
    <property type="entry name" value="Fumarylacetoacetase_C_sf"/>
</dbReference>
<dbReference type="Pfam" id="PF01557">
    <property type="entry name" value="FAA_hydrolase"/>
    <property type="match status" value="1"/>
</dbReference>
<keyword evidence="11" id="KW-0585">Phenylalanine catabolism</keyword>
<feature type="binding site" evidence="13">
    <location>
        <position position="136"/>
    </location>
    <ligand>
        <name>substrate</name>
    </ligand>
</feature>
<dbReference type="InterPro" id="IPR005959">
    <property type="entry name" value="Fumarylacetoacetase"/>
</dbReference>
<keyword evidence="10" id="KW-0828">Tyrosine catabolism</keyword>
<dbReference type="GO" id="GO:1902000">
    <property type="term" value="P:homogentisate catabolic process"/>
    <property type="evidence" value="ECO:0007669"/>
    <property type="project" value="TreeGrafter"/>
</dbReference>
<evidence type="ECO:0000313" key="16">
    <source>
        <dbReference type="EMBL" id="KAG5660387.1"/>
    </source>
</evidence>
<dbReference type="PANTHER" id="PTHR43069">
    <property type="entry name" value="FUMARYLACETOACETASE"/>
    <property type="match status" value="1"/>
</dbReference>
<evidence type="ECO:0000256" key="9">
    <source>
        <dbReference type="ARBA" id="ARBA00022842"/>
    </source>
</evidence>
<evidence type="ECO:0000256" key="7">
    <source>
        <dbReference type="ARBA" id="ARBA00022801"/>
    </source>
</evidence>
<dbReference type="InterPro" id="IPR015377">
    <property type="entry name" value="Fumarylacetoacetase_N"/>
</dbReference>
<dbReference type="FunFam" id="3.90.850.10:FF:000009">
    <property type="entry name" value="Fumarylacetoacetase"/>
    <property type="match status" value="1"/>
</dbReference>
<keyword evidence="7" id="KW-0378">Hydrolase</keyword>
<dbReference type="SUPFAM" id="SSF56529">
    <property type="entry name" value="FAH"/>
    <property type="match status" value="1"/>
</dbReference>
<feature type="binding site" evidence="14">
    <location>
        <position position="210"/>
    </location>
    <ligand>
        <name>Ca(2+)</name>
        <dbReference type="ChEBI" id="CHEBI:29108"/>
    </ligand>
</feature>
<evidence type="ECO:0000256" key="13">
    <source>
        <dbReference type="PIRSR" id="PIRSR605959-2"/>
    </source>
</evidence>
<evidence type="ECO:0000256" key="8">
    <source>
        <dbReference type="ARBA" id="ARBA00022837"/>
    </source>
</evidence>
<dbReference type="GO" id="GO:0004334">
    <property type="term" value="F:fumarylacetoacetase activity"/>
    <property type="evidence" value="ECO:0007669"/>
    <property type="project" value="UniProtKB-EC"/>
</dbReference>
<evidence type="ECO:0000256" key="6">
    <source>
        <dbReference type="ARBA" id="ARBA00022723"/>
    </source>
</evidence>
<dbReference type="Gene3D" id="3.30.70.100">
    <property type="match status" value="1"/>
</dbReference>
<dbReference type="FunFam" id="2.30.30.230:FF:000001">
    <property type="entry name" value="Fumarylacetoacetase"/>
    <property type="match status" value="1"/>
</dbReference>
<dbReference type="GO" id="GO:0006559">
    <property type="term" value="P:L-phenylalanine catabolic process"/>
    <property type="evidence" value="ECO:0007669"/>
    <property type="project" value="UniProtKB-KW"/>
</dbReference>
<dbReference type="InterPro" id="IPR013097">
    <property type="entry name" value="Dabb"/>
</dbReference>
<name>A0A9P7H8V4_9HYPO</name>
<feature type="binding site" evidence="13">
    <location>
        <position position="359"/>
    </location>
    <ligand>
        <name>substrate</name>
    </ligand>
</feature>
<gene>
    <name evidence="16" type="ORF">KAF25_002993</name>
</gene>
<evidence type="ECO:0000256" key="4">
    <source>
        <dbReference type="ARBA" id="ARBA00010211"/>
    </source>
</evidence>
<evidence type="ECO:0000259" key="15">
    <source>
        <dbReference type="PROSITE" id="PS51502"/>
    </source>
</evidence>
<dbReference type="InterPro" id="IPR011234">
    <property type="entry name" value="Fumarylacetoacetase-like_C"/>
</dbReference>
<dbReference type="EMBL" id="JAGPUO010000009">
    <property type="protein sequence ID" value="KAG5660387.1"/>
    <property type="molecule type" value="Genomic_DNA"/>
</dbReference>
<feature type="binding site" evidence="13">
    <location>
        <position position="249"/>
    </location>
    <ligand>
        <name>substrate</name>
    </ligand>
</feature>
<dbReference type="Proteomes" id="UP000782241">
    <property type="component" value="Unassembled WGS sequence"/>
</dbReference>
<dbReference type="AlphaFoldDB" id="A0A9P7H8V4"/>
<protein>
    <recommendedName>
        <fullName evidence="5">fumarylacetoacetase</fullName>
        <ecNumber evidence="5">3.7.1.2</ecNumber>
    </recommendedName>
</protein>
<evidence type="ECO:0000256" key="2">
    <source>
        <dbReference type="ARBA" id="ARBA00001946"/>
    </source>
</evidence>
<dbReference type="Gene3D" id="2.30.30.230">
    <property type="entry name" value="Fumarylacetoacetase, N-terminal domain"/>
    <property type="match status" value="1"/>
</dbReference>
<dbReference type="Gene3D" id="3.90.850.10">
    <property type="entry name" value="Fumarylacetoacetase-like, C-terminal domain"/>
    <property type="match status" value="1"/>
</dbReference>
<dbReference type="SUPFAM" id="SSF54909">
    <property type="entry name" value="Dimeric alpha+beta barrel"/>
    <property type="match status" value="1"/>
</dbReference>
<dbReference type="EC" id="3.7.1.2" evidence="5"/>
<dbReference type="SUPFAM" id="SSF63433">
    <property type="entry name" value="Fumarylacetoacetate hydrolase, FAH, N-terminal domain"/>
    <property type="match status" value="1"/>
</dbReference>
<keyword evidence="8 14" id="KW-0106">Calcium</keyword>
<dbReference type="InterPro" id="IPR011008">
    <property type="entry name" value="Dimeric_a/b-barrel"/>
</dbReference>
<evidence type="ECO:0000256" key="11">
    <source>
        <dbReference type="ARBA" id="ARBA00023232"/>
    </source>
</evidence>
<comment type="similarity">
    <text evidence="4">Belongs to the FAH family.</text>
</comment>
<proteinExistence type="inferred from homology"/>
<keyword evidence="17" id="KW-1185">Reference proteome</keyword>
<feature type="binding site" evidence="13">
    <location>
        <position position="253"/>
    </location>
    <ligand>
        <name>substrate</name>
    </ligand>
</feature>
<keyword evidence="9 14" id="KW-0460">Magnesium</keyword>
<evidence type="ECO:0000256" key="10">
    <source>
        <dbReference type="ARBA" id="ARBA00022878"/>
    </source>
</evidence>
<feature type="binding site" evidence="14">
    <location>
        <position position="134"/>
    </location>
    <ligand>
        <name>Ca(2+)</name>
        <dbReference type="ChEBI" id="CHEBI:29108"/>
    </ligand>
</feature>
<evidence type="ECO:0000256" key="1">
    <source>
        <dbReference type="ARBA" id="ARBA00001913"/>
    </source>
</evidence>
<dbReference type="SMART" id="SM00886">
    <property type="entry name" value="Dabb"/>
    <property type="match status" value="1"/>
</dbReference>
<feature type="binding site" evidence="14">
    <location>
        <position position="242"/>
    </location>
    <ligand>
        <name>Ca(2+)</name>
        <dbReference type="ChEBI" id="CHEBI:29108"/>
    </ligand>
</feature>
<dbReference type="InterPro" id="IPR036462">
    <property type="entry name" value="Fumarylacetoacetase_N_sf"/>
</dbReference>
<dbReference type="Pfam" id="PF07876">
    <property type="entry name" value="Dabb"/>
    <property type="match status" value="1"/>
</dbReference>
<evidence type="ECO:0000256" key="5">
    <source>
        <dbReference type="ARBA" id="ARBA00012094"/>
    </source>
</evidence>
<feature type="binding site" evidence="14">
    <location>
        <position position="262"/>
    </location>
    <ligand>
        <name>Mg(2+)</name>
        <dbReference type="ChEBI" id="CHEBI:18420"/>
    </ligand>
</feature>
<dbReference type="GO" id="GO:0006572">
    <property type="term" value="P:L-tyrosine catabolic process"/>
    <property type="evidence" value="ECO:0007669"/>
    <property type="project" value="UniProtKB-KW"/>
</dbReference>
<feature type="binding site" evidence="14">
    <location>
        <position position="242"/>
    </location>
    <ligand>
        <name>Mg(2+)</name>
        <dbReference type="ChEBI" id="CHEBI:18420"/>
    </ligand>
</feature>
<evidence type="ECO:0000256" key="3">
    <source>
        <dbReference type="ARBA" id="ARBA00004782"/>
    </source>
</evidence>
<dbReference type="NCBIfam" id="TIGR01266">
    <property type="entry name" value="fum_ac_acetase"/>
    <property type="match status" value="1"/>
</dbReference>
<dbReference type="PANTHER" id="PTHR43069:SF2">
    <property type="entry name" value="FUMARYLACETOACETASE"/>
    <property type="match status" value="1"/>
</dbReference>
<comment type="pathway">
    <text evidence="3">Amino-acid degradation; L-phenylalanine degradation; acetoacetate and fumarate from L-phenylalanine: step 6/6.</text>
</comment>
<dbReference type="Pfam" id="PF09298">
    <property type="entry name" value="FAA_hydrolase_N"/>
    <property type="match status" value="1"/>
</dbReference>
<keyword evidence="6 14" id="KW-0479">Metal-binding</keyword>
<comment type="caution">
    <text evidence="16">The sequence shown here is derived from an EMBL/GenBank/DDBJ whole genome shotgun (WGS) entry which is preliminary data.</text>
</comment>
<accession>A0A9P7H8V4</accession>
<reference evidence="16" key="1">
    <citation type="submission" date="2021-04" db="EMBL/GenBank/DDBJ databases">
        <title>Draft genome of Fusarium avenaceum strain F156N33, isolated from an atmospheric sample in Virginia.</title>
        <authorList>
            <person name="Yang S."/>
            <person name="Vinatzer B.A."/>
            <person name="Coleman J."/>
        </authorList>
    </citation>
    <scope>NUCLEOTIDE SEQUENCE</scope>
    <source>
        <strain evidence="16">F156N33</strain>
    </source>
</reference>
<feature type="binding site" evidence="14">
    <location>
        <position position="208"/>
    </location>
    <ligand>
        <name>Ca(2+)</name>
        <dbReference type="ChEBI" id="CHEBI:29108"/>
    </ligand>
</feature>
<feature type="binding site" evidence="13">
    <location>
        <position position="150"/>
    </location>
    <ligand>
        <name>substrate</name>
    </ligand>
</feature>
<comment type="cofactor">
    <cofactor evidence="2 14">
        <name>Mg(2+)</name>
        <dbReference type="ChEBI" id="CHEBI:18420"/>
    </cofactor>
</comment>
<organism evidence="16 17">
    <name type="scientific">Fusarium avenaceum</name>
    <dbReference type="NCBI Taxonomy" id="40199"/>
    <lineage>
        <taxon>Eukaryota</taxon>
        <taxon>Fungi</taxon>
        <taxon>Dikarya</taxon>
        <taxon>Ascomycota</taxon>
        <taxon>Pezizomycotina</taxon>
        <taxon>Sordariomycetes</taxon>
        <taxon>Hypocreomycetidae</taxon>
        <taxon>Hypocreales</taxon>
        <taxon>Nectriaceae</taxon>
        <taxon>Fusarium</taxon>
        <taxon>Fusarium tricinctum species complex</taxon>
    </lineage>
</organism>
<dbReference type="PROSITE" id="PS51502">
    <property type="entry name" value="S_R_A_B_BARREL"/>
    <property type="match status" value="1"/>
</dbReference>
<feature type="domain" description="Stress-response A/B barrel" evidence="15">
    <location>
        <begin position="428"/>
        <end position="524"/>
    </location>
</feature>
<evidence type="ECO:0000313" key="17">
    <source>
        <dbReference type="Proteomes" id="UP000782241"/>
    </source>
</evidence>
<comment type="cofactor">
    <cofactor evidence="1 14">
        <name>Ca(2+)</name>
        <dbReference type="ChEBI" id="CHEBI:29108"/>
    </cofactor>
</comment>